<dbReference type="PANTHER" id="PTHR43739">
    <property type="entry name" value="XYLOGLUCANASE (EUROFUNG)"/>
    <property type="match status" value="1"/>
</dbReference>
<dbReference type="CDD" id="cd15482">
    <property type="entry name" value="Sialidase_non-viral"/>
    <property type="match status" value="1"/>
</dbReference>
<proteinExistence type="predicted"/>
<accession>X0WBJ0</accession>
<feature type="non-terminal residue" evidence="1">
    <location>
        <position position="242"/>
    </location>
</feature>
<dbReference type="PANTHER" id="PTHR43739:SF5">
    <property type="entry name" value="EXO-ALPHA-SIALIDASE"/>
    <property type="match status" value="1"/>
</dbReference>
<name>X0WBJ0_9ZZZZ</name>
<organism evidence="1">
    <name type="scientific">marine sediment metagenome</name>
    <dbReference type="NCBI Taxonomy" id="412755"/>
    <lineage>
        <taxon>unclassified sequences</taxon>
        <taxon>metagenomes</taxon>
        <taxon>ecological metagenomes</taxon>
    </lineage>
</organism>
<gene>
    <name evidence="1" type="ORF">S01H1_73088</name>
</gene>
<dbReference type="GO" id="GO:0010411">
    <property type="term" value="P:xyloglucan metabolic process"/>
    <property type="evidence" value="ECO:0007669"/>
    <property type="project" value="TreeGrafter"/>
</dbReference>
<protein>
    <recommendedName>
        <fullName evidence="2">Sortilin N-terminal domain-containing protein</fullName>
    </recommendedName>
</protein>
<dbReference type="InterPro" id="IPR052025">
    <property type="entry name" value="Xyloglucanase_GH74"/>
</dbReference>
<dbReference type="InterPro" id="IPR015943">
    <property type="entry name" value="WD40/YVTN_repeat-like_dom_sf"/>
</dbReference>
<dbReference type="EMBL" id="BARS01048814">
    <property type="protein sequence ID" value="GAG28314.1"/>
    <property type="molecule type" value="Genomic_DNA"/>
</dbReference>
<evidence type="ECO:0008006" key="2">
    <source>
        <dbReference type="Google" id="ProtNLM"/>
    </source>
</evidence>
<dbReference type="SUPFAM" id="SSF110296">
    <property type="entry name" value="Oligoxyloglucan reducing end-specific cellobiohydrolase"/>
    <property type="match status" value="1"/>
</dbReference>
<comment type="caution">
    <text evidence="1">The sequence shown here is derived from an EMBL/GenBank/DDBJ whole genome shotgun (WGS) entry which is preliminary data.</text>
</comment>
<dbReference type="Gene3D" id="2.130.10.10">
    <property type="entry name" value="YVTN repeat-like/Quinoprotein amine dehydrogenase"/>
    <property type="match status" value="1"/>
</dbReference>
<reference evidence="1" key="1">
    <citation type="journal article" date="2014" name="Front. Microbiol.">
        <title>High frequency of phylogenetically diverse reductive dehalogenase-homologous genes in deep subseafloor sedimentary metagenomes.</title>
        <authorList>
            <person name="Kawai M."/>
            <person name="Futagami T."/>
            <person name="Toyoda A."/>
            <person name="Takaki Y."/>
            <person name="Nishi S."/>
            <person name="Hori S."/>
            <person name="Arai W."/>
            <person name="Tsubouchi T."/>
            <person name="Morono Y."/>
            <person name="Uchiyama I."/>
            <person name="Ito T."/>
            <person name="Fujiyama A."/>
            <person name="Inagaki F."/>
            <person name="Takami H."/>
        </authorList>
    </citation>
    <scope>NUCLEOTIDE SEQUENCE</scope>
    <source>
        <strain evidence="1">Expedition CK06-06</strain>
    </source>
</reference>
<feature type="non-terminal residue" evidence="1">
    <location>
        <position position="1"/>
    </location>
</feature>
<sequence>QGIYKLTDKGVTLTALGDEFHGARVDQVVVSPQESQQLYAVTSTGLFESGDSGESWNQVQALPEQAVTLAVAPSDSQVLYAGTASMGAYRSVDGGKTWHSIGEGLGLIPGVPLSVTSLEVDVNDPFLVYATPSYMLGTSEVHEVPLGVYVSDNGGDSWRELTPAGSIGQVNALLQAPSQEGEILLGTEQGVFWADQDGISEVRARMDKLPASVPGDALVGNAAFGKVSIILLTVMAAAIVII</sequence>
<dbReference type="AlphaFoldDB" id="X0WBJ0"/>
<evidence type="ECO:0000313" key="1">
    <source>
        <dbReference type="EMBL" id="GAG28314.1"/>
    </source>
</evidence>